<proteinExistence type="inferred from homology"/>
<dbReference type="SUPFAM" id="SSF53850">
    <property type="entry name" value="Periplasmic binding protein-like II"/>
    <property type="match status" value="1"/>
</dbReference>
<dbReference type="KEGG" id="hoh:Hoch_4325"/>
<dbReference type="Gene3D" id="3.40.190.10">
    <property type="entry name" value="Periplasmic binding protein-like II"/>
    <property type="match status" value="2"/>
</dbReference>
<dbReference type="EMBL" id="CP001804">
    <property type="protein sequence ID" value="ACY16820.1"/>
    <property type="molecule type" value="Genomic_DNA"/>
</dbReference>
<name>D0LMB4_HALO1</name>
<feature type="signal peptide" evidence="3">
    <location>
        <begin position="1"/>
        <end position="27"/>
    </location>
</feature>
<dbReference type="HOGENOM" id="CLU_031285_9_0_7"/>
<protein>
    <submittedName>
        <fullName evidence="4">Extracellular solute-binding protein family 1</fullName>
    </submittedName>
</protein>
<dbReference type="PANTHER" id="PTHR43649:SF12">
    <property type="entry name" value="DIACETYLCHITOBIOSE BINDING PROTEIN DASA"/>
    <property type="match status" value="1"/>
</dbReference>
<evidence type="ECO:0000313" key="4">
    <source>
        <dbReference type="EMBL" id="ACY16820.1"/>
    </source>
</evidence>
<evidence type="ECO:0000256" key="3">
    <source>
        <dbReference type="SAM" id="SignalP"/>
    </source>
</evidence>
<keyword evidence="5" id="KW-1185">Reference proteome</keyword>
<feature type="chain" id="PRO_5003011495" evidence="3">
    <location>
        <begin position="28"/>
        <end position="454"/>
    </location>
</feature>
<dbReference type="STRING" id="502025.Hoch_4325"/>
<dbReference type="CDD" id="cd13585">
    <property type="entry name" value="PBP2_TMBP_like"/>
    <property type="match status" value="1"/>
</dbReference>
<gene>
    <name evidence="4" type="ordered locus">Hoch_4325</name>
</gene>
<accession>D0LMB4</accession>
<evidence type="ECO:0000256" key="2">
    <source>
        <dbReference type="ARBA" id="ARBA00008520"/>
    </source>
</evidence>
<dbReference type="eggNOG" id="COG1653">
    <property type="taxonomic scope" value="Bacteria"/>
</dbReference>
<keyword evidence="3" id="KW-0732">Signal</keyword>
<sequence>MNAKVAKIVLGLLVLSMAPAVFPAAAAAQSESQATSEPVTLTIGTVNNGDMVRMQALAEVYLAAHPGVELRWLFLEENTLRQRLTTDIATQGGQFDVITIGAYEAPMWGKRQWITPLEPLPAAYDVDDLEPNVRKQLSVDSVLHALPFYSEGSITYYRRDLFEAAGLQMPEAPTWHQIRDFARKLHDPRAGIYGICLRGKAGWGENMALLGSMINSWGGRWFDESWEPEVDSPEWREAVAFYVDLLGNYGPPGPTSNGFNENLALFNAGKCGMWIDASVAGSFVTDPKSSRVPDKVGFSRAPYQVTQKGSSWLWTWSLAIPVSSRKKDAALDFIMWATSKEYGQLVAERYGIAAMPPGTRASTYQTRAYIDAAPFAELTIEAIRTADPSSPTLKPVPYTGVQFATIPEFQAVAFLVGRQISGALAGFDTVDDALRVSQAAVRRTMKRAGYYDKQ</sequence>
<evidence type="ECO:0000256" key="1">
    <source>
        <dbReference type="ARBA" id="ARBA00004418"/>
    </source>
</evidence>
<organism evidence="4 5">
    <name type="scientific">Haliangium ochraceum (strain DSM 14365 / JCM 11303 / SMP-2)</name>
    <dbReference type="NCBI Taxonomy" id="502025"/>
    <lineage>
        <taxon>Bacteria</taxon>
        <taxon>Pseudomonadati</taxon>
        <taxon>Myxococcota</taxon>
        <taxon>Polyangia</taxon>
        <taxon>Haliangiales</taxon>
        <taxon>Kofleriaceae</taxon>
        <taxon>Haliangium</taxon>
    </lineage>
</organism>
<dbReference type="Pfam" id="PF01547">
    <property type="entry name" value="SBP_bac_1"/>
    <property type="match status" value="1"/>
</dbReference>
<evidence type="ECO:0000313" key="5">
    <source>
        <dbReference type="Proteomes" id="UP000001880"/>
    </source>
</evidence>
<comment type="subcellular location">
    <subcellularLocation>
        <location evidence="1">Periplasm</location>
    </subcellularLocation>
</comment>
<dbReference type="GO" id="GO:0042597">
    <property type="term" value="C:periplasmic space"/>
    <property type="evidence" value="ECO:0007669"/>
    <property type="project" value="UniProtKB-SubCell"/>
</dbReference>
<dbReference type="InterPro" id="IPR006059">
    <property type="entry name" value="SBP"/>
</dbReference>
<dbReference type="AlphaFoldDB" id="D0LMB4"/>
<comment type="similarity">
    <text evidence="2">Belongs to the bacterial solute-binding protein 1 family.</text>
</comment>
<reference evidence="4 5" key="1">
    <citation type="journal article" date="2010" name="Stand. Genomic Sci.">
        <title>Complete genome sequence of Haliangium ochraceum type strain (SMP-2).</title>
        <authorList>
            <consortium name="US DOE Joint Genome Institute (JGI-PGF)"/>
            <person name="Ivanova N."/>
            <person name="Daum C."/>
            <person name="Lang E."/>
            <person name="Abt B."/>
            <person name="Kopitz M."/>
            <person name="Saunders E."/>
            <person name="Lapidus A."/>
            <person name="Lucas S."/>
            <person name="Glavina Del Rio T."/>
            <person name="Nolan M."/>
            <person name="Tice H."/>
            <person name="Copeland A."/>
            <person name="Cheng J.F."/>
            <person name="Chen F."/>
            <person name="Bruce D."/>
            <person name="Goodwin L."/>
            <person name="Pitluck S."/>
            <person name="Mavromatis K."/>
            <person name="Pati A."/>
            <person name="Mikhailova N."/>
            <person name="Chen A."/>
            <person name="Palaniappan K."/>
            <person name="Land M."/>
            <person name="Hauser L."/>
            <person name="Chang Y.J."/>
            <person name="Jeffries C.D."/>
            <person name="Detter J.C."/>
            <person name="Brettin T."/>
            <person name="Rohde M."/>
            <person name="Goker M."/>
            <person name="Bristow J."/>
            <person name="Markowitz V."/>
            <person name="Eisen J.A."/>
            <person name="Hugenholtz P."/>
            <person name="Kyrpides N.C."/>
            <person name="Klenk H.P."/>
        </authorList>
    </citation>
    <scope>NUCLEOTIDE SEQUENCE [LARGE SCALE GENOMIC DNA]</scope>
    <source>
        <strain evidence="5">DSM 14365 / CIP 107738 / JCM 11303 / AJ 13395 / SMP-2</strain>
    </source>
</reference>
<dbReference type="PANTHER" id="PTHR43649">
    <property type="entry name" value="ARABINOSE-BINDING PROTEIN-RELATED"/>
    <property type="match status" value="1"/>
</dbReference>
<dbReference type="InterPro" id="IPR050490">
    <property type="entry name" value="Bact_solute-bd_prot1"/>
</dbReference>
<dbReference type="Proteomes" id="UP000001880">
    <property type="component" value="Chromosome"/>
</dbReference>